<reference evidence="1" key="1">
    <citation type="journal article" date="2021" name="IMA Fungus">
        <title>Genomic characterization of three marine fungi, including Emericellopsis atlantica sp. nov. with signatures of a generalist lifestyle and marine biomass degradation.</title>
        <authorList>
            <person name="Hagestad O.C."/>
            <person name="Hou L."/>
            <person name="Andersen J.H."/>
            <person name="Hansen E.H."/>
            <person name="Altermark B."/>
            <person name="Li C."/>
            <person name="Kuhnert E."/>
            <person name="Cox R.J."/>
            <person name="Crous P.W."/>
            <person name="Spatafora J.W."/>
            <person name="Lail K."/>
            <person name="Amirebrahimi M."/>
            <person name="Lipzen A."/>
            <person name="Pangilinan J."/>
            <person name="Andreopoulos W."/>
            <person name="Hayes R.D."/>
            <person name="Ng V."/>
            <person name="Grigoriev I.V."/>
            <person name="Jackson S.A."/>
            <person name="Sutton T.D.S."/>
            <person name="Dobson A.D.W."/>
            <person name="Rama T."/>
        </authorList>
    </citation>
    <scope>NUCLEOTIDE SEQUENCE</scope>
    <source>
        <strain evidence="1">TS7</strain>
    </source>
</reference>
<sequence length="218" mass="23735">MTGRADGSSYVRPPSCHVIPWQGSCESQVWPAGVETSSQTCHLALDQYDKAPTRMSSCETRSSFVPSSIHWTGSAETPAVVAAVVLLLLAGTEDKHPRSETFRASTALDVLYLDLVWPTKVKQDKGAHCFAPRGLSSNDLCSLGLALGPPYPTSRMIHLTALSALTPSWWYFDIGDLFALYFCYATPSHPSHSLLAICMPFNHEHLQVQGSLLPGHHG</sequence>
<evidence type="ECO:0000313" key="2">
    <source>
        <dbReference type="Proteomes" id="UP000887229"/>
    </source>
</evidence>
<comment type="caution">
    <text evidence="1">The sequence shown here is derived from an EMBL/GenBank/DDBJ whole genome shotgun (WGS) entry which is preliminary data.</text>
</comment>
<protein>
    <submittedName>
        <fullName evidence="1">Uncharacterized protein</fullName>
    </submittedName>
</protein>
<organism evidence="1 2">
    <name type="scientific">Emericellopsis atlantica</name>
    <dbReference type="NCBI Taxonomy" id="2614577"/>
    <lineage>
        <taxon>Eukaryota</taxon>
        <taxon>Fungi</taxon>
        <taxon>Dikarya</taxon>
        <taxon>Ascomycota</taxon>
        <taxon>Pezizomycotina</taxon>
        <taxon>Sordariomycetes</taxon>
        <taxon>Hypocreomycetidae</taxon>
        <taxon>Hypocreales</taxon>
        <taxon>Bionectriaceae</taxon>
        <taxon>Emericellopsis</taxon>
    </lineage>
</organism>
<keyword evidence="2" id="KW-1185">Reference proteome</keyword>
<dbReference type="RefSeq" id="XP_046119843.1">
    <property type="nucleotide sequence ID" value="XM_046260432.1"/>
</dbReference>
<proteinExistence type="predicted"/>
<dbReference type="Proteomes" id="UP000887229">
    <property type="component" value="Unassembled WGS sequence"/>
</dbReference>
<dbReference type="GeneID" id="70291335"/>
<dbReference type="AlphaFoldDB" id="A0A9P7ZPI7"/>
<dbReference type="EMBL" id="MU251249">
    <property type="protein sequence ID" value="KAG9255919.1"/>
    <property type="molecule type" value="Genomic_DNA"/>
</dbReference>
<gene>
    <name evidence="1" type="ORF">F5Z01DRAFT_524545</name>
</gene>
<evidence type="ECO:0000313" key="1">
    <source>
        <dbReference type="EMBL" id="KAG9255919.1"/>
    </source>
</evidence>
<name>A0A9P7ZPI7_9HYPO</name>
<accession>A0A9P7ZPI7</accession>